<organism evidence="2 3">
    <name type="scientific">Artemisia annua</name>
    <name type="common">Sweet wormwood</name>
    <dbReference type="NCBI Taxonomy" id="35608"/>
    <lineage>
        <taxon>Eukaryota</taxon>
        <taxon>Viridiplantae</taxon>
        <taxon>Streptophyta</taxon>
        <taxon>Embryophyta</taxon>
        <taxon>Tracheophyta</taxon>
        <taxon>Spermatophyta</taxon>
        <taxon>Magnoliopsida</taxon>
        <taxon>eudicotyledons</taxon>
        <taxon>Gunneridae</taxon>
        <taxon>Pentapetalae</taxon>
        <taxon>asterids</taxon>
        <taxon>campanulids</taxon>
        <taxon>Asterales</taxon>
        <taxon>Asteraceae</taxon>
        <taxon>Asteroideae</taxon>
        <taxon>Anthemideae</taxon>
        <taxon>Artemisiinae</taxon>
        <taxon>Artemisia</taxon>
    </lineage>
</organism>
<dbReference type="InterPro" id="IPR040256">
    <property type="entry name" value="At4g02000-like"/>
</dbReference>
<accession>A0A2U1KNN9</accession>
<dbReference type="PANTHER" id="PTHR31286">
    <property type="entry name" value="GLYCINE-RICH CELL WALL STRUCTURAL PROTEIN 1.8-LIKE"/>
    <property type="match status" value="1"/>
</dbReference>
<evidence type="ECO:0008006" key="4">
    <source>
        <dbReference type="Google" id="ProtNLM"/>
    </source>
</evidence>
<feature type="region of interest" description="Disordered" evidence="1">
    <location>
        <begin position="1"/>
        <end position="45"/>
    </location>
</feature>
<dbReference type="PANTHER" id="PTHR31286:SF99">
    <property type="entry name" value="DUF4283 DOMAIN-CONTAINING PROTEIN"/>
    <property type="match status" value="1"/>
</dbReference>
<reference evidence="2 3" key="1">
    <citation type="journal article" date="2018" name="Mol. Plant">
        <title>The genome of Artemisia annua provides insight into the evolution of Asteraceae family and artemisinin biosynthesis.</title>
        <authorList>
            <person name="Shen Q."/>
            <person name="Zhang L."/>
            <person name="Liao Z."/>
            <person name="Wang S."/>
            <person name="Yan T."/>
            <person name="Shi P."/>
            <person name="Liu M."/>
            <person name="Fu X."/>
            <person name="Pan Q."/>
            <person name="Wang Y."/>
            <person name="Lv Z."/>
            <person name="Lu X."/>
            <person name="Zhang F."/>
            <person name="Jiang W."/>
            <person name="Ma Y."/>
            <person name="Chen M."/>
            <person name="Hao X."/>
            <person name="Li L."/>
            <person name="Tang Y."/>
            <person name="Lv G."/>
            <person name="Zhou Y."/>
            <person name="Sun X."/>
            <person name="Brodelius P.E."/>
            <person name="Rose J.K.C."/>
            <person name="Tang K."/>
        </authorList>
    </citation>
    <scope>NUCLEOTIDE SEQUENCE [LARGE SCALE GENOMIC DNA]</scope>
    <source>
        <strain evidence="3">cv. Huhao1</strain>
        <tissue evidence="2">Leaf</tissue>
    </source>
</reference>
<dbReference type="Proteomes" id="UP000245207">
    <property type="component" value="Unassembled WGS sequence"/>
</dbReference>
<protein>
    <recommendedName>
        <fullName evidence="4">Zinc knuckle CX2CX4HX4C</fullName>
    </recommendedName>
</protein>
<feature type="region of interest" description="Disordered" evidence="1">
    <location>
        <begin position="178"/>
        <end position="197"/>
    </location>
</feature>
<feature type="compositionally biased region" description="Pro residues" evidence="1">
    <location>
        <begin position="7"/>
        <end position="22"/>
    </location>
</feature>
<keyword evidence="3" id="KW-1185">Reference proteome</keyword>
<gene>
    <name evidence="2" type="ORF">CTI12_AA581960</name>
</gene>
<feature type="compositionally biased region" description="Polar residues" evidence="1">
    <location>
        <begin position="371"/>
        <end position="386"/>
    </location>
</feature>
<feature type="compositionally biased region" description="Polar residues" evidence="1">
    <location>
        <begin position="401"/>
        <end position="422"/>
    </location>
</feature>
<evidence type="ECO:0000313" key="2">
    <source>
        <dbReference type="EMBL" id="PWA38380.1"/>
    </source>
</evidence>
<dbReference type="OrthoDB" id="851886at2759"/>
<feature type="region of interest" description="Disordered" evidence="1">
    <location>
        <begin position="346"/>
        <end position="422"/>
    </location>
</feature>
<proteinExistence type="predicted"/>
<dbReference type="AlphaFoldDB" id="A0A2U1KNN9"/>
<dbReference type="EMBL" id="PKPP01015703">
    <property type="protein sequence ID" value="PWA38380.1"/>
    <property type="molecule type" value="Genomic_DNA"/>
</dbReference>
<evidence type="ECO:0000313" key="3">
    <source>
        <dbReference type="Proteomes" id="UP000245207"/>
    </source>
</evidence>
<sequence length="692" mass="75693">MSEQEPKPPNPNEFTSPPPVVNPPSSRLDKNLKTKKTNRSLNTKNNNTMKHVAMLSKSSDVNFKKGMLRSSGNGSEEMDIGDEGREQMDVQKEVVDEGISLGVQVEFSQLKEGIGKAISTENTGSNSNGDENVSDMFPELNNVYGSKKSTVVSNDSNVLPNTRVLVNDNVVLSSDAIDKNGKEGSKMMEGNNSGNDNGFNGNVGNGTKMQVDSGNVGVQSGNNNDGMKVNGNASKPMSFSSAVQGRNFGGSNKLNRIASGVGTPIIMDKVTASMCEKAYGRASFARVLIEVDASKGIVDSVEVWYKQLGRSMALKVEYAWLPPVCNHCGVFGHSFKGCNNKVLTEEEKSERAGLNGQKNIKNDGDNRANDGWQTAYNRRSYGSTTMPDKAQPSPTKPNDGAGTSQNNVHPTSNNYMGTNSHTGVNGGRGGVYFGRGGYNVRGRGGMNGRGGMYGRGNYGGSNLNNEKKYVHINASEKGKNVVSEELTNLKKDSDKVKGKETQVKHIAQKNFTTKNRFEALADDGKEDEQNELIGIKINIDVACEMGIDISNEERSKWPKELQEYYVQKCSIMGKQEKVVKLKEKIVELESNISSRCKSIEAKATEEANDRVTEEMEATGMQLHLYSIINLRWLILKEYWFGSSLDKELCTTAEYRDSDCADYVHLEQMDIAICFGSWLMLVATIGVSRFAIV</sequence>
<name>A0A2U1KNN9_ARTAN</name>
<evidence type="ECO:0000256" key="1">
    <source>
        <dbReference type="SAM" id="MobiDB-lite"/>
    </source>
</evidence>
<comment type="caution">
    <text evidence="2">The sequence shown here is derived from an EMBL/GenBank/DDBJ whole genome shotgun (WGS) entry which is preliminary data.</text>
</comment>